<proteinExistence type="predicted"/>
<keyword evidence="4" id="KW-1185">Reference proteome</keyword>
<dbReference type="EMBL" id="PYIX02000017">
    <property type="protein sequence ID" value="RFC83434.1"/>
    <property type="molecule type" value="Genomic_DNA"/>
</dbReference>
<dbReference type="OrthoDB" id="6694647at2"/>
<sequence>MTCYLNFDDIALGLSIHAYKRRMQRGIKSQQIAHLFRFGRKQYQNNAIYYSIGNKEIKKFFHLCPALKEMNGFHLVTTLDGKVLTLFRNRDFRLLKHI</sequence>
<name>A0A371YPZ9_9GAMM</name>
<evidence type="ECO:0000313" key="2">
    <source>
        <dbReference type="EMBL" id="RFC83434.1"/>
    </source>
</evidence>
<reference evidence="4" key="3">
    <citation type="journal article" date="2019" name="Int. J. Syst. Evol. Microbiol.">
        <title>The Global Catalogue of Microorganisms (GCM) 10K type strain sequencing project: providing services to taxonomists for standard genome sequencing and annotation.</title>
        <authorList>
            <consortium name="The Broad Institute Genomics Platform"/>
            <consortium name="The Broad Institute Genome Sequencing Center for Infectious Disease"/>
            <person name="Wu L."/>
            <person name="Ma J."/>
        </authorList>
    </citation>
    <scope>NUCLEOTIDE SEQUENCE [LARGE SCALE GENOMIC DNA]</scope>
    <source>
        <strain evidence="4">KCTC 62575</strain>
    </source>
</reference>
<evidence type="ECO:0000313" key="3">
    <source>
        <dbReference type="Proteomes" id="UP000240957"/>
    </source>
</evidence>
<comment type="caution">
    <text evidence="2">The sequence shown here is derived from an EMBL/GenBank/DDBJ whole genome shotgun (WGS) entry which is preliminary data.</text>
</comment>
<dbReference type="EMBL" id="JBHRSF010000170">
    <property type="protein sequence ID" value="MFC2998160.1"/>
    <property type="molecule type" value="Genomic_DNA"/>
</dbReference>
<evidence type="ECO:0008006" key="5">
    <source>
        <dbReference type="Google" id="ProtNLM"/>
    </source>
</evidence>
<reference evidence="1" key="1">
    <citation type="journal article" date="2014" name="Int. J. Syst. Evol. Microbiol.">
        <title>Complete genome of a new Firmicutes species belonging to the dominant human colonic microbiota ('Ruminococcus bicirculans') reveals two chromosomes and a selective capacity to utilize plant glucans.</title>
        <authorList>
            <consortium name="NISC Comparative Sequencing Program"/>
            <person name="Wegmann U."/>
            <person name="Louis P."/>
            <person name="Goesmann A."/>
            <person name="Henrissat B."/>
            <person name="Duncan S.H."/>
            <person name="Flint H.J."/>
        </authorList>
    </citation>
    <scope>NUCLEOTIDE SEQUENCE</scope>
    <source>
        <strain evidence="1">KCTC 62575</strain>
    </source>
</reference>
<reference evidence="1" key="4">
    <citation type="submission" date="2024-09" db="EMBL/GenBank/DDBJ databases">
        <authorList>
            <person name="Sun Q."/>
            <person name="Mori K."/>
        </authorList>
    </citation>
    <scope>NUCLEOTIDE SEQUENCE</scope>
    <source>
        <strain evidence="1">KCTC 62575</strain>
    </source>
</reference>
<organism evidence="2 3">
    <name type="scientific">Acinetobacter sichuanensis</name>
    <dbReference type="NCBI Taxonomy" id="2136183"/>
    <lineage>
        <taxon>Bacteria</taxon>
        <taxon>Pseudomonadati</taxon>
        <taxon>Pseudomonadota</taxon>
        <taxon>Gammaproteobacteria</taxon>
        <taxon>Moraxellales</taxon>
        <taxon>Moraxellaceae</taxon>
        <taxon>Acinetobacter</taxon>
    </lineage>
</organism>
<gene>
    <name evidence="1" type="ORF">ACFODO_23500</name>
    <name evidence="2" type="ORF">C9E89_011330</name>
</gene>
<accession>A0A371YPZ9</accession>
<dbReference type="Proteomes" id="UP001595455">
    <property type="component" value="Unassembled WGS sequence"/>
</dbReference>
<reference evidence="2 3" key="2">
    <citation type="submission" date="2018-08" db="EMBL/GenBank/DDBJ databases">
        <title>The draft genome of Acinetobacter sichuanensis strain WCHAc060041.</title>
        <authorList>
            <person name="Qin J."/>
            <person name="Feng Y."/>
            <person name="Zong Z."/>
        </authorList>
    </citation>
    <scope>NUCLEOTIDE SEQUENCE [LARGE SCALE GENOMIC DNA]</scope>
    <source>
        <strain evidence="2 3">WCHAc060041</strain>
    </source>
</reference>
<dbReference type="Proteomes" id="UP000240957">
    <property type="component" value="Unassembled WGS sequence"/>
</dbReference>
<protein>
    <recommendedName>
        <fullName evidence="5">DUF4258 domain-containing protein</fullName>
    </recommendedName>
</protein>
<evidence type="ECO:0000313" key="4">
    <source>
        <dbReference type="Proteomes" id="UP001595455"/>
    </source>
</evidence>
<evidence type="ECO:0000313" key="1">
    <source>
        <dbReference type="EMBL" id="MFC2998160.1"/>
    </source>
</evidence>
<dbReference type="RefSeq" id="WP_107008461.1">
    <property type="nucleotide sequence ID" value="NZ_JBHRSF010000170.1"/>
</dbReference>
<dbReference type="AlphaFoldDB" id="A0A371YPZ9"/>